<dbReference type="OrthoDB" id="5370011at2759"/>
<dbReference type="EMBL" id="NAJO01000036">
    <property type="protein sequence ID" value="OQO00107.1"/>
    <property type="molecule type" value="Genomic_DNA"/>
</dbReference>
<protein>
    <submittedName>
        <fullName evidence="2">Uncharacterized protein</fullName>
    </submittedName>
</protein>
<name>A0A1V8SLR4_9PEZI</name>
<proteinExistence type="predicted"/>
<dbReference type="InParanoid" id="A0A1V8SLR4"/>
<evidence type="ECO:0000313" key="2">
    <source>
        <dbReference type="EMBL" id="OQO00107.1"/>
    </source>
</evidence>
<dbReference type="Proteomes" id="UP000192596">
    <property type="component" value="Unassembled WGS sequence"/>
</dbReference>
<evidence type="ECO:0000313" key="3">
    <source>
        <dbReference type="Proteomes" id="UP000192596"/>
    </source>
</evidence>
<dbReference type="AlphaFoldDB" id="A0A1V8SLR4"/>
<gene>
    <name evidence="2" type="ORF">B0A48_13893</name>
</gene>
<reference evidence="3" key="1">
    <citation type="submission" date="2017-03" db="EMBL/GenBank/DDBJ databases">
        <title>Genomes of endolithic fungi from Antarctica.</title>
        <authorList>
            <person name="Coleine C."/>
            <person name="Masonjones S."/>
            <person name="Stajich J.E."/>
        </authorList>
    </citation>
    <scope>NUCLEOTIDE SEQUENCE [LARGE SCALE GENOMIC DNA]</scope>
    <source>
        <strain evidence="3">CCFEE 5527</strain>
    </source>
</reference>
<comment type="caution">
    <text evidence="2">The sequence shown here is derived from an EMBL/GenBank/DDBJ whole genome shotgun (WGS) entry which is preliminary data.</text>
</comment>
<accession>A0A1V8SLR4</accession>
<organism evidence="2 3">
    <name type="scientific">Cryoendolithus antarcticus</name>
    <dbReference type="NCBI Taxonomy" id="1507870"/>
    <lineage>
        <taxon>Eukaryota</taxon>
        <taxon>Fungi</taxon>
        <taxon>Dikarya</taxon>
        <taxon>Ascomycota</taxon>
        <taxon>Pezizomycotina</taxon>
        <taxon>Dothideomycetes</taxon>
        <taxon>Dothideomycetidae</taxon>
        <taxon>Cladosporiales</taxon>
        <taxon>Cladosporiaceae</taxon>
        <taxon>Cryoendolithus</taxon>
    </lineage>
</organism>
<feature type="region of interest" description="Disordered" evidence="1">
    <location>
        <begin position="1"/>
        <end position="35"/>
    </location>
</feature>
<sequence length="396" mass="43551">MSGPEREVMAPMDGGIEDVVAGPSQSGELEANAVRRPGSLGRALERVKKVVRRRGGKRKAEFSPTASLPAQTGTVARLQSGISTPVRSHRSIEVPMADAIFCFGTSMEVDTASTSSLLLPIQRPSPTASLSDSLDDKARMLFAQYGVPYTPVRRTTEEPPRKVRRVEKPIRVRLRWSCHECSTPLGLQGLCGGCGHRKCGKCVKEPPKKVRDVIEGAKEGIKEDVEMGNVKEITRESHPELTRDSIPAAPRTVPTRQVFGGLPEPLAVLEANDPTCNSMLPLLGANSPMLMYTLKPKGRGGTNIVHRIRNAPFIDRVYKKPRQRVRWTCEQCQTPFREHEVCQSCDHARCEACIRDPSQKVKAEPDPSVVRRLQARIGRVVAPEIETSTNAMAARS</sequence>
<evidence type="ECO:0000256" key="1">
    <source>
        <dbReference type="SAM" id="MobiDB-lite"/>
    </source>
</evidence>
<keyword evidence="3" id="KW-1185">Reference proteome</keyword>